<evidence type="ECO:0000313" key="1">
    <source>
        <dbReference type="EMBL" id="CAA9995328.1"/>
    </source>
</evidence>
<evidence type="ECO:0000313" key="2">
    <source>
        <dbReference type="Proteomes" id="UP000479000"/>
    </source>
</evidence>
<gene>
    <name evidence="1" type="ORF">NTEN_LOCUS2119</name>
</gene>
<name>A0A6H5G120_9HEMI</name>
<dbReference type="EMBL" id="CADCXU010003287">
    <property type="protein sequence ID" value="CAA9995328.1"/>
    <property type="molecule type" value="Genomic_DNA"/>
</dbReference>
<keyword evidence="2" id="KW-1185">Reference proteome</keyword>
<accession>A0A6H5G120</accession>
<organism evidence="1 2">
    <name type="scientific">Nesidiocoris tenuis</name>
    <dbReference type="NCBI Taxonomy" id="355587"/>
    <lineage>
        <taxon>Eukaryota</taxon>
        <taxon>Metazoa</taxon>
        <taxon>Ecdysozoa</taxon>
        <taxon>Arthropoda</taxon>
        <taxon>Hexapoda</taxon>
        <taxon>Insecta</taxon>
        <taxon>Pterygota</taxon>
        <taxon>Neoptera</taxon>
        <taxon>Paraneoptera</taxon>
        <taxon>Hemiptera</taxon>
        <taxon>Heteroptera</taxon>
        <taxon>Panheteroptera</taxon>
        <taxon>Cimicomorpha</taxon>
        <taxon>Miridae</taxon>
        <taxon>Dicyphina</taxon>
        <taxon>Nesidiocoris</taxon>
    </lineage>
</organism>
<dbReference type="Proteomes" id="UP000479000">
    <property type="component" value="Unassembled WGS sequence"/>
</dbReference>
<reference evidence="1 2" key="1">
    <citation type="submission" date="2020-02" db="EMBL/GenBank/DDBJ databases">
        <authorList>
            <person name="Ferguson B K."/>
        </authorList>
    </citation>
    <scope>NUCLEOTIDE SEQUENCE [LARGE SCALE GENOMIC DNA]</scope>
</reference>
<protein>
    <submittedName>
        <fullName evidence="1">Uncharacterized protein</fullName>
    </submittedName>
</protein>
<dbReference type="AlphaFoldDB" id="A0A6H5G120"/>
<sequence>METIEKHSLMLHETLGSLILTIKARPLYFCINNKPRVTLTINIGNQNMQAIISAVG</sequence>
<proteinExistence type="predicted"/>